<gene>
    <name evidence="1" type="ORF">M9458_002457</name>
</gene>
<dbReference type="AlphaFoldDB" id="A0ABD0S0V5"/>
<comment type="caution">
    <text evidence="1">The sequence shown here is derived from an EMBL/GenBank/DDBJ whole genome shotgun (WGS) entry which is preliminary data.</text>
</comment>
<name>A0ABD0S0V5_CIRMR</name>
<feature type="non-terminal residue" evidence="1">
    <location>
        <position position="50"/>
    </location>
</feature>
<organism evidence="1 2">
    <name type="scientific">Cirrhinus mrigala</name>
    <name type="common">Mrigala</name>
    <dbReference type="NCBI Taxonomy" id="683832"/>
    <lineage>
        <taxon>Eukaryota</taxon>
        <taxon>Metazoa</taxon>
        <taxon>Chordata</taxon>
        <taxon>Craniata</taxon>
        <taxon>Vertebrata</taxon>
        <taxon>Euteleostomi</taxon>
        <taxon>Actinopterygii</taxon>
        <taxon>Neopterygii</taxon>
        <taxon>Teleostei</taxon>
        <taxon>Ostariophysi</taxon>
        <taxon>Cypriniformes</taxon>
        <taxon>Cyprinidae</taxon>
        <taxon>Labeoninae</taxon>
        <taxon>Labeonini</taxon>
        <taxon>Cirrhinus</taxon>
    </lineage>
</organism>
<evidence type="ECO:0000313" key="1">
    <source>
        <dbReference type="EMBL" id="KAL0204439.1"/>
    </source>
</evidence>
<feature type="non-terminal residue" evidence="1">
    <location>
        <position position="1"/>
    </location>
</feature>
<reference evidence="1 2" key="1">
    <citation type="submission" date="2024-05" db="EMBL/GenBank/DDBJ databases">
        <title>Genome sequencing and assembly of Indian major carp, Cirrhinus mrigala (Hamilton, 1822).</title>
        <authorList>
            <person name="Mohindra V."/>
            <person name="Chowdhury L.M."/>
            <person name="Lal K."/>
            <person name="Jena J.K."/>
        </authorList>
    </citation>
    <scope>NUCLEOTIDE SEQUENCE [LARGE SCALE GENOMIC DNA]</scope>
    <source>
        <strain evidence="1">CM1030</strain>
        <tissue evidence="1">Blood</tissue>
    </source>
</reference>
<dbReference type="Proteomes" id="UP001529510">
    <property type="component" value="Unassembled WGS sequence"/>
</dbReference>
<sequence>YFLQPRDNGNKSVKADELGSLRLNIVYTEDHVFPTEHYNPLRDLLLHSAH</sequence>
<accession>A0ABD0S0V5</accession>
<dbReference type="EMBL" id="JAMKFB020000001">
    <property type="protein sequence ID" value="KAL0204439.1"/>
    <property type="molecule type" value="Genomic_DNA"/>
</dbReference>
<keyword evidence="2" id="KW-1185">Reference proteome</keyword>
<evidence type="ECO:0000313" key="2">
    <source>
        <dbReference type="Proteomes" id="UP001529510"/>
    </source>
</evidence>
<proteinExistence type="predicted"/>
<protein>
    <submittedName>
        <fullName evidence="1">Uncharacterized protein</fullName>
    </submittedName>
</protein>